<sequence>MGLRVVHRDFFDSYAGTALSAIADDAQTTRYTHDALGRPIGESVTLAGLSRTFATATCYDPATGLVASRTLADGQVLRSQRSTPAKGATLEALTLQLGWAAQLQDWLADHLSPRLGKTAGRWLPGQTLARDIAVHPFDGLTGYTAGNGIATRKTYDIAGRLTALEAAGIERRQYRYNTGPRIQEIDSSSPTAQPIKTAYRYTGFGRLAQHPDPENSATPQPLIRDPLGRLSQDTRYRYTYTPAGLLASVSDLSGNPIARYRYNSLDQRIAKTVGNQTTYTLWQQGKRVAEIDAAGRITSQYLYLTEGTRTLTLAKLESAANPDNPSHEARTLYIHSDQRGAPLAMTDQTRQTVWRADLTAWGTARPIGAGAASLGPATLNLRLPGQYYDAETGLHDNWHRTYDPNTGRYLQPDPLGYPDGPDAYLYAQGDPVNRADSSGMYAEDVHYYMTYFLALTAGLSANDAWIIATADQTVDNVNPYTDAYPSVAAGGNLDAREKYHFTQTSTAFNPNNRQVVKLNGYAINTSSPCLKAQFYGEYLHAYQDTYGHRDQDNVPYGTGGHAHVGTNPDMTYNHISIFGYWGGNEARTLLMERAAFAQIQRDWGVTAKDGRGNTITFTWLEVFLKEWNKVRDNNMKRIMLNEQLADLGLPKIPQYIAEAGLGCRLKYLRNAHLINAAGKATSDPQPNTPAPSSTPRRKEQQHALIDIQPTAIPAGLATACIHPRLLCRTARRMHSY</sequence>
<name>A0A6F8VHA5_9PROT</name>
<dbReference type="Pfam" id="PF25023">
    <property type="entry name" value="TEN_YD-shell"/>
    <property type="match status" value="1"/>
</dbReference>
<keyword evidence="5" id="KW-1185">Reference proteome</keyword>
<evidence type="ECO:0000256" key="1">
    <source>
        <dbReference type="ARBA" id="ARBA00022737"/>
    </source>
</evidence>
<dbReference type="InterPro" id="IPR056823">
    <property type="entry name" value="TEN-like_YD-shell"/>
</dbReference>
<reference evidence="5" key="1">
    <citation type="submission" date="2020-03" db="EMBL/GenBank/DDBJ databases">
        <title>Complete genome sequence of sulfur-oxidizing bacterium skT11.</title>
        <authorList>
            <person name="Kanda M."/>
            <person name="Kojima H."/>
            <person name="Fukui M."/>
        </authorList>
    </citation>
    <scope>NUCLEOTIDE SEQUENCE [LARGE SCALE GENOMIC DNA]</scope>
    <source>
        <strain evidence="5">skT11</strain>
    </source>
</reference>
<feature type="region of interest" description="Disordered" evidence="2">
    <location>
        <begin position="678"/>
        <end position="701"/>
    </location>
</feature>
<protein>
    <recommendedName>
        <fullName evidence="3">Teneurin-like YD-shell domain-containing protein</fullName>
    </recommendedName>
</protein>
<evidence type="ECO:0000259" key="3">
    <source>
        <dbReference type="Pfam" id="PF25023"/>
    </source>
</evidence>
<feature type="compositionally biased region" description="Polar residues" evidence="2">
    <location>
        <begin position="682"/>
        <end position="694"/>
    </location>
</feature>
<evidence type="ECO:0000256" key="2">
    <source>
        <dbReference type="SAM" id="MobiDB-lite"/>
    </source>
</evidence>
<gene>
    <name evidence="4" type="ORF">SKTS_30310</name>
</gene>
<dbReference type="AlphaFoldDB" id="A0A6F8VHA5"/>
<dbReference type="KEGG" id="slac:SKTS_30310"/>
<evidence type="ECO:0000313" key="5">
    <source>
        <dbReference type="Proteomes" id="UP000502260"/>
    </source>
</evidence>
<dbReference type="PANTHER" id="PTHR32305:SF15">
    <property type="entry name" value="PROTEIN RHSA-RELATED"/>
    <property type="match status" value="1"/>
</dbReference>
<evidence type="ECO:0000313" key="4">
    <source>
        <dbReference type="EMBL" id="BCB28145.1"/>
    </source>
</evidence>
<dbReference type="Gene3D" id="2.180.10.10">
    <property type="entry name" value="RHS repeat-associated core"/>
    <property type="match status" value="2"/>
</dbReference>
<accession>A0A6F8VHA5</accession>
<proteinExistence type="predicted"/>
<keyword evidence="1" id="KW-0677">Repeat</keyword>
<dbReference type="InterPro" id="IPR046653">
    <property type="entry name" value="DUF6765"/>
</dbReference>
<dbReference type="Proteomes" id="UP000502260">
    <property type="component" value="Chromosome"/>
</dbReference>
<dbReference type="InterPro" id="IPR022385">
    <property type="entry name" value="Rhs_assc_core"/>
</dbReference>
<dbReference type="EMBL" id="AP022853">
    <property type="protein sequence ID" value="BCB28145.1"/>
    <property type="molecule type" value="Genomic_DNA"/>
</dbReference>
<dbReference type="RefSeq" id="WP_173067024.1">
    <property type="nucleotide sequence ID" value="NZ_AP022853.1"/>
</dbReference>
<dbReference type="Pfam" id="PF20551">
    <property type="entry name" value="DUF6765"/>
    <property type="match status" value="1"/>
</dbReference>
<dbReference type="InterPro" id="IPR050708">
    <property type="entry name" value="T6SS_VgrG/RHS"/>
</dbReference>
<dbReference type="PANTHER" id="PTHR32305">
    <property type="match status" value="1"/>
</dbReference>
<feature type="domain" description="Teneurin-like YD-shell" evidence="3">
    <location>
        <begin position="151"/>
        <end position="413"/>
    </location>
</feature>
<organism evidence="4 5">
    <name type="scientific">Sulfurimicrobium lacus</name>
    <dbReference type="NCBI Taxonomy" id="2715678"/>
    <lineage>
        <taxon>Bacteria</taxon>
        <taxon>Pseudomonadati</taxon>
        <taxon>Pseudomonadota</taxon>
        <taxon>Betaproteobacteria</taxon>
        <taxon>Nitrosomonadales</taxon>
        <taxon>Sulfuricellaceae</taxon>
        <taxon>Sulfurimicrobium</taxon>
    </lineage>
</organism>
<dbReference type="NCBIfam" id="TIGR03696">
    <property type="entry name" value="Rhs_assc_core"/>
    <property type="match status" value="1"/>
</dbReference>